<evidence type="ECO:0000313" key="4">
    <source>
        <dbReference type="Proteomes" id="UP000054107"/>
    </source>
</evidence>
<accession>A0A0B7MY14</accession>
<dbReference type="OrthoDB" id="2289903at2759"/>
<organism evidence="3 4">
    <name type="scientific">Parasitella parasitica</name>
    <dbReference type="NCBI Taxonomy" id="35722"/>
    <lineage>
        <taxon>Eukaryota</taxon>
        <taxon>Fungi</taxon>
        <taxon>Fungi incertae sedis</taxon>
        <taxon>Mucoromycota</taxon>
        <taxon>Mucoromycotina</taxon>
        <taxon>Mucoromycetes</taxon>
        <taxon>Mucorales</taxon>
        <taxon>Mucorineae</taxon>
        <taxon>Mucoraceae</taxon>
        <taxon>Parasitella</taxon>
    </lineage>
</organism>
<evidence type="ECO:0000313" key="3">
    <source>
        <dbReference type="EMBL" id="CEP10007.1"/>
    </source>
</evidence>
<keyword evidence="4" id="KW-1185">Reference proteome</keyword>
<keyword evidence="2" id="KW-0732">Signal</keyword>
<evidence type="ECO:0000256" key="1">
    <source>
        <dbReference type="SAM" id="MobiDB-lite"/>
    </source>
</evidence>
<feature type="signal peptide" evidence="2">
    <location>
        <begin position="1"/>
        <end position="20"/>
    </location>
</feature>
<evidence type="ECO:0000256" key="2">
    <source>
        <dbReference type="SAM" id="SignalP"/>
    </source>
</evidence>
<proteinExistence type="predicted"/>
<dbReference type="Proteomes" id="UP000054107">
    <property type="component" value="Unassembled WGS sequence"/>
</dbReference>
<gene>
    <name evidence="3" type="primary">PARPA_03624.1 scaffold 9253</name>
</gene>
<sequence length="177" mass="17481">MKFSSVIVLGLGFLVASCSAACNCKATDQACLDKCVIAANSCIVKCENQGNACQEACITSNWPSAMPKAHKDVLASSSDATATGTATSMSGTMSATASLSASVSTYPSTLSGGSTIMVTSTISSKPTSSLAGGKATGSSVPKSNIDNTNASAANKQAVLGWSFAAAGVVAGKLVAHI</sequence>
<protein>
    <recommendedName>
        <fullName evidence="5">Extracellular membrane protein CFEM domain-containing protein</fullName>
    </recommendedName>
</protein>
<reference evidence="3 4" key="1">
    <citation type="submission" date="2014-09" db="EMBL/GenBank/DDBJ databases">
        <authorList>
            <person name="Ellenberger Sabrina"/>
        </authorList>
    </citation>
    <scope>NUCLEOTIDE SEQUENCE [LARGE SCALE GENOMIC DNA]</scope>
    <source>
        <strain evidence="3 4">CBS 412.66</strain>
    </source>
</reference>
<feature type="region of interest" description="Disordered" evidence="1">
    <location>
        <begin position="124"/>
        <end position="144"/>
    </location>
</feature>
<feature type="chain" id="PRO_5002135041" description="Extracellular membrane protein CFEM domain-containing protein" evidence="2">
    <location>
        <begin position="21"/>
        <end position="177"/>
    </location>
</feature>
<dbReference type="PROSITE" id="PS51257">
    <property type="entry name" value="PROKAR_LIPOPROTEIN"/>
    <property type="match status" value="1"/>
</dbReference>
<name>A0A0B7MY14_9FUNG</name>
<dbReference type="AlphaFoldDB" id="A0A0B7MY14"/>
<evidence type="ECO:0008006" key="5">
    <source>
        <dbReference type="Google" id="ProtNLM"/>
    </source>
</evidence>
<dbReference type="EMBL" id="LN723087">
    <property type="protein sequence ID" value="CEP10007.1"/>
    <property type="molecule type" value="Genomic_DNA"/>
</dbReference>